<reference evidence="3" key="1">
    <citation type="submission" date="2015-10" db="EMBL/GenBank/DDBJ databases">
        <authorList>
            <person name="Ju K.-S."/>
            <person name="Doroghazi J.R."/>
            <person name="Metcalf W.W."/>
        </authorList>
    </citation>
    <scope>NUCLEOTIDE SEQUENCE [LARGE SCALE GENOMIC DNA]</scope>
    <source>
        <strain evidence="3">NRRL 3151</strain>
    </source>
</reference>
<keyword evidence="3" id="KW-1185">Reference proteome</keyword>
<evidence type="ECO:0000313" key="3">
    <source>
        <dbReference type="Proteomes" id="UP000053923"/>
    </source>
</evidence>
<evidence type="ECO:0000256" key="1">
    <source>
        <dbReference type="SAM" id="MobiDB-lite"/>
    </source>
</evidence>
<dbReference type="Proteomes" id="UP000053923">
    <property type="component" value="Unassembled WGS sequence"/>
</dbReference>
<comment type="caution">
    <text evidence="2">The sequence shown here is derived from an EMBL/GenBank/DDBJ whole genome shotgun (WGS) entry which is preliminary data.</text>
</comment>
<protein>
    <submittedName>
        <fullName evidence="2">Uncharacterized protein</fullName>
    </submittedName>
</protein>
<feature type="region of interest" description="Disordered" evidence="1">
    <location>
        <begin position="47"/>
        <end position="68"/>
    </location>
</feature>
<sequence length="68" mass="6961">MKITEYRSLGTPHRWGRRVGDAGGVVAVGVTAVPVLLVETDGGFTDVSLGPQSLGAPDGEGVTSRGRP</sequence>
<gene>
    <name evidence="2" type="ORF">ADL12_23410</name>
</gene>
<dbReference type="EMBL" id="LLZG01000231">
    <property type="protein sequence ID" value="KUL32149.1"/>
    <property type="molecule type" value="Genomic_DNA"/>
</dbReference>
<proteinExistence type="predicted"/>
<dbReference type="AlphaFoldDB" id="A0A101JSG6"/>
<name>A0A101JSG6_9ACTN</name>
<dbReference type="RefSeq" id="WP_062704784.1">
    <property type="nucleotide sequence ID" value="NZ_LLZG01000231.1"/>
</dbReference>
<organism evidence="2 3">
    <name type="scientific">Streptomyces regalis</name>
    <dbReference type="NCBI Taxonomy" id="68262"/>
    <lineage>
        <taxon>Bacteria</taxon>
        <taxon>Bacillati</taxon>
        <taxon>Actinomycetota</taxon>
        <taxon>Actinomycetes</taxon>
        <taxon>Kitasatosporales</taxon>
        <taxon>Streptomycetaceae</taxon>
        <taxon>Streptomyces</taxon>
    </lineage>
</organism>
<accession>A0A101JSG6</accession>
<evidence type="ECO:0000313" key="2">
    <source>
        <dbReference type="EMBL" id="KUL32149.1"/>
    </source>
</evidence>